<reference evidence="1" key="1">
    <citation type="submission" date="2023-03" db="EMBL/GenBank/DDBJ databases">
        <title>Massive genome expansion in bonnet fungi (Mycena s.s.) driven by repeated elements and novel gene families across ecological guilds.</title>
        <authorList>
            <consortium name="Lawrence Berkeley National Laboratory"/>
            <person name="Harder C.B."/>
            <person name="Miyauchi S."/>
            <person name="Viragh M."/>
            <person name="Kuo A."/>
            <person name="Thoen E."/>
            <person name="Andreopoulos B."/>
            <person name="Lu D."/>
            <person name="Skrede I."/>
            <person name="Drula E."/>
            <person name="Henrissat B."/>
            <person name="Morin E."/>
            <person name="Kohler A."/>
            <person name="Barry K."/>
            <person name="LaButti K."/>
            <person name="Morin E."/>
            <person name="Salamov A."/>
            <person name="Lipzen A."/>
            <person name="Mereny Z."/>
            <person name="Hegedus B."/>
            <person name="Baldrian P."/>
            <person name="Stursova M."/>
            <person name="Weitz H."/>
            <person name="Taylor A."/>
            <person name="Grigoriev I.V."/>
            <person name="Nagy L.G."/>
            <person name="Martin F."/>
            <person name="Kauserud H."/>
        </authorList>
    </citation>
    <scope>NUCLEOTIDE SEQUENCE</scope>
    <source>
        <strain evidence="1">9284</strain>
    </source>
</reference>
<organism evidence="1 2">
    <name type="scientific">Roridomyces roridus</name>
    <dbReference type="NCBI Taxonomy" id="1738132"/>
    <lineage>
        <taxon>Eukaryota</taxon>
        <taxon>Fungi</taxon>
        <taxon>Dikarya</taxon>
        <taxon>Basidiomycota</taxon>
        <taxon>Agaricomycotina</taxon>
        <taxon>Agaricomycetes</taxon>
        <taxon>Agaricomycetidae</taxon>
        <taxon>Agaricales</taxon>
        <taxon>Marasmiineae</taxon>
        <taxon>Mycenaceae</taxon>
        <taxon>Roridomyces</taxon>
    </lineage>
</organism>
<name>A0AAD7BS63_9AGAR</name>
<gene>
    <name evidence="1" type="ORF">FB45DRAFT_44777</name>
</gene>
<accession>A0AAD7BS63</accession>
<evidence type="ECO:0000313" key="1">
    <source>
        <dbReference type="EMBL" id="KAJ7628813.1"/>
    </source>
</evidence>
<comment type="caution">
    <text evidence="1">The sequence shown here is derived from an EMBL/GenBank/DDBJ whole genome shotgun (WGS) entry which is preliminary data.</text>
</comment>
<dbReference type="EMBL" id="JARKIF010000010">
    <property type="protein sequence ID" value="KAJ7628813.1"/>
    <property type="molecule type" value="Genomic_DNA"/>
</dbReference>
<dbReference type="AlphaFoldDB" id="A0AAD7BS63"/>
<keyword evidence="2" id="KW-1185">Reference proteome</keyword>
<sequence>MLFIRQSHRHEFEGTQDLGLEFFVFVCGRVGEKGYMVYRAISAKNWVKTRNDHPSWMPHFSALNHAPQLRRLALVNRPLHYTADLLDQWDEEEHDEDEVRPEPFQALDVDTVKSLAAVCPHLTHVELHLESMHHFKALNKLASLEWIKVHLRMDVPYGIDIYDDTEDQEPAEFAPGEDLRRAINPHLVPTLPKLLEVQVAVVGVREPDWEIEEILQKERGVVYEELQVFHVVQRGDVREAVEIKVNS</sequence>
<proteinExistence type="predicted"/>
<protein>
    <submittedName>
        <fullName evidence="1">Uncharacterized protein</fullName>
    </submittedName>
</protein>
<evidence type="ECO:0000313" key="2">
    <source>
        <dbReference type="Proteomes" id="UP001221142"/>
    </source>
</evidence>
<dbReference type="Proteomes" id="UP001221142">
    <property type="component" value="Unassembled WGS sequence"/>
</dbReference>